<comment type="caution">
    <text evidence="2">The sequence shown here is derived from an EMBL/GenBank/DDBJ whole genome shotgun (WGS) entry which is preliminary data.</text>
</comment>
<dbReference type="Proteomes" id="UP000004079">
    <property type="component" value="Unassembled WGS sequence"/>
</dbReference>
<name>D1QV20_9BACT</name>
<proteinExistence type="predicted"/>
<dbReference type="EC" id="3.4.21.26" evidence="2"/>
<dbReference type="GO" id="GO:0070012">
    <property type="term" value="F:oligopeptidase activity"/>
    <property type="evidence" value="ECO:0007669"/>
    <property type="project" value="TreeGrafter"/>
</dbReference>
<dbReference type="EMBL" id="ACUZ02000050">
    <property type="protein sequence ID" value="EFB30826.1"/>
    <property type="molecule type" value="Genomic_DNA"/>
</dbReference>
<evidence type="ECO:0000313" key="3">
    <source>
        <dbReference type="Proteomes" id="UP000004079"/>
    </source>
</evidence>
<dbReference type="Gene3D" id="3.40.50.1820">
    <property type="entry name" value="alpha/beta hydrolase"/>
    <property type="match status" value="1"/>
</dbReference>
<feature type="domain" description="Peptidase S9A N-terminal" evidence="1">
    <location>
        <begin position="9"/>
        <end position="141"/>
    </location>
</feature>
<dbReference type="GO" id="GO:0005829">
    <property type="term" value="C:cytosol"/>
    <property type="evidence" value="ECO:0007669"/>
    <property type="project" value="TreeGrafter"/>
</dbReference>
<dbReference type="GO" id="GO:0004252">
    <property type="term" value="F:serine-type endopeptidase activity"/>
    <property type="evidence" value="ECO:0007669"/>
    <property type="project" value="UniProtKB-EC"/>
</dbReference>
<dbReference type="Gene3D" id="2.130.10.120">
    <property type="entry name" value="Prolyl oligopeptidase, N-terminal domain"/>
    <property type="match status" value="1"/>
</dbReference>
<evidence type="ECO:0000259" key="1">
    <source>
        <dbReference type="Pfam" id="PF02897"/>
    </source>
</evidence>
<reference evidence="2 3" key="1">
    <citation type="submission" date="2009-11" db="EMBL/GenBank/DDBJ databases">
        <authorList>
            <person name="Weinstock G."/>
            <person name="Sodergren E."/>
            <person name="Clifton S."/>
            <person name="Fulton L."/>
            <person name="Fulton B."/>
            <person name="Courtney L."/>
            <person name="Fronick C."/>
            <person name="Harrison M."/>
            <person name="Strong C."/>
            <person name="Farmer C."/>
            <person name="Delahaunty K."/>
            <person name="Markovic C."/>
            <person name="Hall O."/>
            <person name="Minx P."/>
            <person name="Tomlinson C."/>
            <person name="Mitreva M."/>
            <person name="Nelson J."/>
            <person name="Hou S."/>
            <person name="Wollam A."/>
            <person name="Pepin K.H."/>
            <person name="Johnson M."/>
            <person name="Bhonagiri V."/>
            <person name="Nash W.E."/>
            <person name="Warren W."/>
            <person name="Chinwalla A."/>
            <person name="Mardis E.R."/>
            <person name="Wilson R.K."/>
        </authorList>
    </citation>
    <scope>NUCLEOTIDE SEQUENCE [LARGE SCALE GENOMIC DNA]</scope>
    <source>
        <strain evidence="2 3">F0302</strain>
    </source>
</reference>
<dbReference type="Pfam" id="PF02897">
    <property type="entry name" value="Peptidase_S9_N"/>
    <property type="match status" value="1"/>
</dbReference>
<gene>
    <name evidence="2" type="ORF">HMPREF0971_02858</name>
</gene>
<sequence length="144" mass="16491">MIAQGFHYPKAPQDNTVDTYFGTQIADPYRPLEDDNSAETERWVTAENALTRHYLDQLPQRPKLMKRLKELANYEKVGTPFKRHGTWYVYKNNGLQNQSVLYKMDKLGGTLHEVLDPNKLSSDGTVALKSISFSHNGRYMAPIS</sequence>
<dbReference type="STRING" id="649760.HMPREF0971_02858"/>
<dbReference type="SUPFAM" id="SSF50993">
    <property type="entry name" value="Peptidase/esterase 'gauge' domain"/>
    <property type="match status" value="1"/>
</dbReference>
<dbReference type="HOGENOM" id="CLU_086203_1_1_10"/>
<keyword evidence="2" id="KW-0378">Hydrolase</keyword>
<dbReference type="InterPro" id="IPR029058">
    <property type="entry name" value="AB_hydrolase_fold"/>
</dbReference>
<dbReference type="PANTHER" id="PTHR42881:SF2">
    <property type="entry name" value="PROLYL ENDOPEPTIDASE"/>
    <property type="match status" value="1"/>
</dbReference>
<dbReference type="InterPro" id="IPR051167">
    <property type="entry name" value="Prolyl_oligopep/macrocyclase"/>
</dbReference>
<organism evidence="2 3">
    <name type="scientific">Segatella oris F0302</name>
    <dbReference type="NCBI Taxonomy" id="649760"/>
    <lineage>
        <taxon>Bacteria</taxon>
        <taxon>Pseudomonadati</taxon>
        <taxon>Bacteroidota</taxon>
        <taxon>Bacteroidia</taxon>
        <taxon>Bacteroidales</taxon>
        <taxon>Prevotellaceae</taxon>
        <taxon>Segatella</taxon>
    </lineage>
</organism>
<protein>
    <submittedName>
        <fullName evidence="2">Prolyl endopeptidase</fullName>
        <ecNumber evidence="2">3.4.21.26</ecNumber>
    </submittedName>
</protein>
<dbReference type="InterPro" id="IPR023302">
    <property type="entry name" value="Pept_S9A_N"/>
</dbReference>
<evidence type="ECO:0000313" key="2">
    <source>
        <dbReference type="EMBL" id="EFB30826.1"/>
    </source>
</evidence>
<accession>D1QV20</accession>
<dbReference type="PANTHER" id="PTHR42881">
    <property type="entry name" value="PROLYL ENDOPEPTIDASE"/>
    <property type="match status" value="1"/>
</dbReference>
<dbReference type="AlphaFoldDB" id="D1QV20"/>